<proteinExistence type="inferred from homology"/>
<feature type="transmembrane region" description="Helical" evidence="11">
    <location>
        <begin position="103"/>
        <end position="128"/>
    </location>
</feature>
<keyword evidence="10" id="KW-0012">Acyltransferase</keyword>
<dbReference type="SUPFAM" id="SSF69593">
    <property type="entry name" value="Glycerol-3-phosphate (1)-acyltransferase"/>
    <property type="match status" value="1"/>
</dbReference>
<dbReference type="GO" id="GO:0019432">
    <property type="term" value="P:triglyceride biosynthetic process"/>
    <property type="evidence" value="ECO:0007669"/>
    <property type="project" value="TreeGrafter"/>
</dbReference>
<dbReference type="InterPro" id="IPR007130">
    <property type="entry name" value="DAGAT"/>
</dbReference>
<keyword evidence="3" id="KW-0444">Lipid biosynthesis</keyword>
<evidence type="ECO:0000313" key="13">
    <source>
        <dbReference type="Proteomes" id="UP001152799"/>
    </source>
</evidence>
<reference evidence="12" key="1">
    <citation type="submission" date="2022-01" db="EMBL/GenBank/DDBJ databases">
        <authorList>
            <person name="King R."/>
        </authorList>
    </citation>
    <scope>NUCLEOTIDE SEQUENCE</scope>
</reference>
<dbReference type="Proteomes" id="UP001152799">
    <property type="component" value="Chromosome 8"/>
</dbReference>
<keyword evidence="7 11" id="KW-1133">Transmembrane helix</keyword>
<dbReference type="PANTHER" id="PTHR12317:SF79">
    <property type="entry name" value="ACYLTRANSFERASE"/>
    <property type="match status" value="1"/>
</dbReference>
<keyword evidence="8" id="KW-0443">Lipid metabolism</keyword>
<accession>A0A9N9QJ90</accession>
<dbReference type="Pfam" id="PF03982">
    <property type="entry name" value="DAGAT"/>
    <property type="match status" value="1"/>
</dbReference>
<evidence type="ECO:0000256" key="2">
    <source>
        <dbReference type="ARBA" id="ARBA00005420"/>
    </source>
</evidence>
<dbReference type="EMBL" id="OU892284">
    <property type="protein sequence ID" value="CAG9772820.1"/>
    <property type="molecule type" value="Genomic_DNA"/>
</dbReference>
<dbReference type="AlphaFoldDB" id="A0A9N9QJ90"/>
<dbReference type="PANTHER" id="PTHR12317">
    <property type="entry name" value="DIACYLGLYCEROL O-ACYLTRANSFERASE"/>
    <property type="match status" value="1"/>
</dbReference>
<evidence type="ECO:0000256" key="8">
    <source>
        <dbReference type="ARBA" id="ARBA00023098"/>
    </source>
</evidence>
<keyword evidence="4 11" id="KW-0808">Transferase</keyword>
<organism evidence="12 13">
    <name type="scientific">Ceutorhynchus assimilis</name>
    <name type="common">cabbage seed weevil</name>
    <dbReference type="NCBI Taxonomy" id="467358"/>
    <lineage>
        <taxon>Eukaryota</taxon>
        <taxon>Metazoa</taxon>
        <taxon>Ecdysozoa</taxon>
        <taxon>Arthropoda</taxon>
        <taxon>Hexapoda</taxon>
        <taxon>Insecta</taxon>
        <taxon>Pterygota</taxon>
        <taxon>Neoptera</taxon>
        <taxon>Endopterygota</taxon>
        <taxon>Coleoptera</taxon>
        <taxon>Polyphaga</taxon>
        <taxon>Cucujiformia</taxon>
        <taxon>Curculionidae</taxon>
        <taxon>Ceutorhynchinae</taxon>
        <taxon>Ceutorhynchus</taxon>
    </lineage>
</organism>
<evidence type="ECO:0000256" key="11">
    <source>
        <dbReference type="RuleBase" id="RU367023"/>
    </source>
</evidence>
<sequence length="330" mass="37611">MEFVRAPTKLLEKIVAGTCFLWIALGGLPCIIFTIYLILYTRFWIEAVAYLVWIFLWDNDAKITGNRRSQWFRDLSVWKYLTQYFPVGVEKLPWVELDPKKNYLFCVFPHGMISFGAICGFGTSYGMFKSFFPDHDSLLVTLSQHFSVPFFREMILGFGGISCEAKAIETALIHPGGGQVCVLMPGGARESYYCKPGQYKILLNERKGFVKLALRTGAPLVPVISFGETDLFDQYENPTLRQVQEIIRNWTGVALAVPIGRGFLGLVPRRKPIRAVVGNPMEIPKIEFPTSKDVEEYHAKFGKAMQEMFEEQKYNYLSVDEAEKTHLVLV</sequence>
<name>A0A9N9QJ90_9CUCU</name>
<keyword evidence="9 11" id="KW-0472">Membrane</keyword>
<comment type="subcellular location">
    <subcellularLocation>
        <location evidence="1 11">Endoplasmic reticulum membrane</location>
        <topology evidence="1 11">Multi-pass membrane protein</topology>
    </subcellularLocation>
</comment>
<keyword evidence="5 11" id="KW-0812">Transmembrane</keyword>
<dbReference type="GO" id="GO:0004144">
    <property type="term" value="F:diacylglycerol O-acyltransferase activity"/>
    <property type="evidence" value="ECO:0007669"/>
    <property type="project" value="TreeGrafter"/>
</dbReference>
<evidence type="ECO:0000256" key="3">
    <source>
        <dbReference type="ARBA" id="ARBA00022516"/>
    </source>
</evidence>
<evidence type="ECO:0000313" key="12">
    <source>
        <dbReference type="EMBL" id="CAG9772820.1"/>
    </source>
</evidence>
<feature type="transmembrane region" description="Helical" evidence="11">
    <location>
        <begin position="20"/>
        <end position="39"/>
    </location>
</feature>
<dbReference type="CDD" id="cd07987">
    <property type="entry name" value="LPLAT_MGAT-like"/>
    <property type="match status" value="1"/>
</dbReference>
<evidence type="ECO:0000256" key="6">
    <source>
        <dbReference type="ARBA" id="ARBA00022824"/>
    </source>
</evidence>
<keyword evidence="13" id="KW-1185">Reference proteome</keyword>
<evidence type="ECO:0000256" key="4">
    <source>
        <dbReference type="ARBA" id="ARBA00022679"/>
    </source>
</evidence>
<evidence type="ECO:0000256" key="1">
    <source>
        <dbReference type="ARBA" id="ARBA00004477"/>
    </source>
</evidence>
<dbReference type="EC" id="2.3.1.-" evidence="11"/>
<protein>
    <recommendedName>
        <fullName evidence="11">Acyltransferase</fullName>
        <ecNumber evidence="11">2.3.1.-</ecNumber>
    </recommendedName>
</protein>
<evidence type="ECO:0000256" key="7">
    <source>
        <dbReference type="ARBA" id="ARBA00022989"/>
    </source>
</evidence>
<comment type="similarity">
    <text evidence="2 11">Belongs to the diacylglycerol acyltransferase family.</text>
</comment>
<gene>
    <name evidence="12" type="ORF">CEUTPL_LOCUS13223</name>
</gene>
<dbReference type="OrthoDB" id="264532at2759"/>
<keyword evidence="6 11" id="KW-0256">Endoplasmic reticulum</keyword>
<evidence type="ECO:0000256" key="5">
    <source>
        <dbReference type="ARBA" id="ARBA00022692"/>
    </source>
</evidence>
<dbReference type="GO" id="GO:0005789">
    <property type="term" value="C:endoplasmic reticulum membrane"/>
    <property type="evidence" value="ECO:0007669"/>
    <property type="project" value="UniProtKB-SubCell"/>
</dbReference>
<evidence type="ECO:0000256" key="10">
    <source>
        <dbReference type="ARBA" id="ARBA00023315"/>
    </source>
</evidence>
<evidence type="ECO:0000256" key="9">
    <source>
        <dbReference type="ARBA" id="ARBA00023136"/>
    </source>
</evidence>